<dbReference type="PANTHER" id="PTHR30308:SF2">
    <property type="entry name" value="SSRA-BINDING PROTEIN"/>
    <property type="match status" value="1"/>
</dbReference>
<dbReference type="AlphaFoldDB" id="A0A0F9C681"/>
<dbReference type="EMBL" id="LAZR01048334">
    <property type="protein sequence ID" value="KKK92171.1"/>
    <property type="molecule type" value="Genomic_DNA"/>
</dbReference>
<sequence length="228" mass="26375">MEIITKNKKAYFNYEILEKFEAGISLIGQEVKSIKLGKINLAGSYVIFRSEEVYLIGANVPPYQPKNAPKDYNSKRSRKLLLTTDNEDLIMEYTRKWECKQSGIDAGAGTLGVSVYDHLQKIDDMKRRIIAMNNRQISINQEEGKQRLFNEDMHDNLRALGERGEIHIYNRPDIKASFRSVRWDRVRDAHGLWKIKISGRETHIVEGAMRAIELASKDISLNIFARRF</sequence>
<protein>
    <submittedName>
        <fullName evidence="3">Uncharacterized protein</fullName>
    </submittedName>
</protein>
<dbReference type="InterPro" id="IPR000037">
    <property type="entry name" value="SsrA-bd_prot"/>
</dbReference>
<organism evidence="3">
    <name type="scientific">marine sediment metagenome</name>
    <dbReference type="NCBI Taxonomy" id="412755"/>
    <lineage>
        <taxon>unclassified sequences</taxon>
        <taxon>metagenomes</taxon>
        <taxon>ecological metagenomes</taxon>
    </lineage>
</organism>
<dbReference type="SUPFAM" id="SSF74982">
    <property type="entry name" value="Small protein B (SmpB)"/>
    <property type="match status" value="1"/>
</dbReference>
<evidence type="ECO:0000256" key="2">
    <source>
        <dbReference type="ARBA" id="ARBA00022884"/>
    </source>
</evidence>
<accession>A0A0F9C681</accession>
<evidence type="ECO:0000313" key="3">
    <source>
        <dbReference type="EMBL" id="KKK92171.1"/>
    </source>
</evidence>
<dbReference type="GO" id="GO:0005829">
    <property type="term" value="C:cytosol"/>
    <property type="evidence" value="ECO:0007669"/>
    <property type="project" value="TreeGrafter"/>
</dbReference>
<dbReference type="PROSITE" id="PS01317">
    <property type="entry name" value="SSRP"/>
    <property type="match status" value="1"/>
</dbReference>
<comment type="caution">
    <text evidence="3">The sequence shown here is derived from an EMBL/GenBank/DDBJ whole genome shotgun (WGS) entry which is preliminary data.</text>
</comment>
<keyword evidence="1" id="KW-0963">Cytoplasm</keyword>
<dbReference type="GO" id="GO:0070930">
    <property type="term" value="P:trans-translation-dependent protein tagging"/>
    <property type="evidence" value="ECO:0007669"/>
    <property type="project" value="TreeGrafter"/>
</dbReference>
<dbReference type="Pfam" id="PF01668">
    <property type="entry name" value="SmpB"/>
    <property type="match status" value="1"/>
</dbReference>
<name>A0A0F9C681_9ZZZZ</name>
<gene>
    <name evidence="3" type="ORF">LCGC14_2705590</name>
</gene>
<dbReference type="Gene3D" id="2.40.280.10">
    <property type="match status" value="1"/>
</dbReference>
<evidence type="ECO:0000256" key="1">
    <source>
        <dbReference type="ARBA" id="ARBA00022490"/>
    </source>
</evidence>
<dbReference type="InterPro" id="IPR020081">
    <property type="entry name" value="SsrA-bd_prot_CS"/>
</dbReference>
<dbReference type="InterPro" id="IPR023620">
    <property type="entry name" value="SmpB"/>
</dbReference>
<proteinExistence type="predicted"/>
<dbReference type="GO" id="GO:0003723">
    <property type="term" value="F:RNA binding"/>
    <property type="evidence" value="ECO:0007669"/>
    <property type="project" value="UniProtKB-KW"/>
</dbReference>
<keyword evidence="2" id="KW-0694">RNA-binding</keyword>
<reference evidence="3" key="1">
    <citation type="journal article" date="2015" name="Nature">
        <title>Complex archaea that bridge the gap between prokaryotes and eukaryotes.</title>
        <authorList>
            <person name="Spang A."/>
            <person name="Saw J.H."/>
            <person name="Jorgensen S.L."/>
            <person name="Zaremba-Niedzwiedzka K."/>
            <person name="Martijn J."/>
            <person name="Lind A.E."/>
            <person name="van Eijk R."/>
            <person name="Schleper C."/>
            <person name="Guy L."/>
            <person name="Ettema T.J."/>
        </authorList>
    </citation>
    <scope>NUCLEOTIDE SEQUENCE</scope>
</reference>
<dbReference type="PANTHER" id="PTHR30308">
    <property type="entry name" value="TMRNA-BINDING COMPONENT OF TRANS-TRANSLATION TAGGING COMPLEX"/>
    <property type="match status" value="1"/>
</dbReference>